<comment type="caution">
    <text evidence="5">The sequence shown here is derived from an EMBL/GenBank/DDBJ whole genome shotgun (WGS) entry which is preliminary data.</text>
</comment>
<evidence type="ECO:0000313" key="6">
    <source>
        <dbReference type="Proteomes" id="UP001159427"/>
    </source>
</evidence>
<protein>
    <submittedName>
        <fullName evidence="5">Uncharacterized protein</fullName>
    </submittedName>
</protein>
<evidence type="ECO:0000256" key="3">
    <source>
        <dbReference type="ARBA" id="ARBA00023211"/>
    </source>
</evidence>
<proteinExistence type="inferred from homology"/>
<keyword evidence="3" id="KW-0464">Manganese</keyword>
<sequence length="106" mass="11346">SLDPKEAPSTGTPVKGGLTLDEGIYIAQMVAETGLFTPNNNPKWCLSAIDMVEFNPAIGSEEEVTRTAINTMELINILLGKKSHLTEAPLPPVDENKVDVNNGVVN</sequence>
<keyword evidence="1" id="KW-0479">Metal-binding</keyword>
<dbReference type="Pfam" id="PF00491">
    <property type="entry name" value="Arginase"/>
    <property type="match status" value="1"/>
</dbReference>
<dbReference type="PROSITE" id="PS51409">
    <property type="entry name" value="ARGINASE_2"/>
    <property type="match status" value="1"/>
</dbReference>
<dbReference type="EMBL" id="CALNXI010005752">
    <property type="protein sequence ID" value="CAH3198536.1"/>
    <property type="molecule type" value="Genomic_DNA"/>
</dbReference>
<gene>
    <name evidence="5" type="ORF">PEVE_00036263</name>
</gene>
<dbReference type="PANTHER" id="PTHR43782:SF3">
    <property type="entry name" value="ARGINASE"/>
    <property type="match status" value="1"/>
</dbReference>
<dbReference type="SUPFAM" id="SSF52768">
    <property type="entry name" value="Arginase/deacetylase"/>
    <property type="match status" value="1"/>
</dbReference>
<evidence type="ECO:0000256" key="4">
    <source>
        <dbReference type="PROSITE-ProRule" id="PRU00742"/>
    </source>
</evidence>
<dbReference type="InterPro" id="IPR006035">
    <property type="entry name" value="Ureohydrolase"/>
</dbReference>
<evidence type="ECO:0000256" key="2">
    <source>
        <dbReference type="ARBA" id="ARBA00022801"/>
    </source>
</evidence>
<dbReference type="InterPro" id="IPR023696">
    <property type="entry name" value="Ureohydrolase_dom_sf"/>
</dbReference>
<reference evidence="5 6" key="1">
    <citation type="submission" date="2022-05" db="EMBL/GenBank/DDBJ databases">
        <authorList>
            <consortium name="Genoscope - CEA"/>
            <person name="William W."/>
        </authorList>
    </citation>
    <scope>NUCLEOTIDE SEQUENCE [LARGE SCALE GENOMIC DNA]</scope>
</reference>
<evidence type="ECO:0000256" key="1">
    <source>
        <dbReference type="ARBA" id="ARBA00022723"/>
    </source>
</evidence>
<organism evidence="5 6">
    <name type="scientific">Porites evermanni</name>
    <dbReference type="NCBI Taxonomy" id="104178"/>
    <lineage>
        <taxon>Eukaryota</taxon>
        <taxon>Metazoa</taxon>
        <taxon>Cnidaria</taxon>
        <taxon>Anthozoa</taxon>
        <taxon>Hexacorallia</taxon>
        <taxon>Scleractinia</taxon>
        <taxon>Fungiina</taxon>
        <taxon>Poritidae</taxon>
        <taxon>Porites</taxon>
    </lineage>
</organism>
<dbReference type="Proteomes" id="UP001159427">
    <property type="component" value="Unassembled WGS sequence"/>
</dbReference>
<dbReference type="PANTHER" id="PTHR43782">
    <property type="entry name" value="ARGINASE"/>
    <property type="match status" value="1"/>
</dbReference>
<feature type="non-terminal residue" evidence="5">
    <location>
        <position position="1"/>
    </location>
</feature>
<comment type="similarity">
    <text evidence="4">Belongs to the arginase family.</text>
</comment>
<keyword evidence="2" id="KW-0378">Hydrolase</keyword>
<accession>A0ABN8T318</accession>
<keyword evidence="6" id="KW-1185">Reference proteome</keyword>
<name>A0ABN8T318_9CNID</name>
<evidence type="ECO:0000313" key="5">
    <source>
        <dbReference type="EMBL" id="CAH3198536.1"/>
    </source>
</evidence>
<dbReference type="Gene3D" id="3.40.800.10">
    <property type="entry name" value="Ureohydrolase domain"/>
    <property type="match status" value="1"/>
</dbReference>